<keyword evidence="1" id="KW-1133">Transmembrane helix</keyword>
<gene>
    <name evidence="2" type="ORF">QF206_06185</name>
</gene>
<dbReference type="InterPro" id="IPR012902">
    <property type="entry name" value="N_methyl_site"/>
</dbReference>
<organism evidence="2 3">
    <name type="scientific">Ruicaihuangia caeni</name>
    <dbReference type="NCBI Taxonomy" id="3042517"/>
    <lineage>
        <taxon>Bacteria</taxon>
        <taxon>Bacillati</taxon>
        <taxon>Actinomycetota</taxon>
        <taxon>Actinomycetes</taxon>
        <taxon>Micrococcales</taxon>
        <taxon>Microbacteriaceae</taxon>
        <taxon>Ruicaihuangia</taxon>
    </lineage>
</organism>
<proteinExistence type="predicted"/>
<dbReference type="EMBL" id="JASATX010000002">
    <property type="protein sequence ID" value="MDI2098550.1"/>
    <property type="molecule type" value="Genomic_DNA"/>
</dbReference>
<keyword evidence="3" id="KW-1185">Reference proteome</keyword>
<reference evidence="2 3" key="1">
    <citation type="submission" date="2023-04" db="EMBL/GenBank/DDBJ databases">
        <title>Klugiella caeni sp. nov. isolated from the sludge of biochemical tank.</title>
        <authorList>
            <person name="Geng K."/>
        </authorList>
    </citation>
    <scope>NUCLEOTIDE SEQUENCE [LARGE SCALE GENOMIC DNA]</scope>
    <source>
        <strain evidence="2 3">YN-L-19</strain>
    </source>
</reference>
<sequence>MPPGGVISGAVRRSTRASFRAGESGFTLIELLVYMLLSLVVLTIAGGLLINSLITQRTVADSAESTNSGQLVARAVTAAVRDAAVVRAVSGDPAILLVQVVDDARATPPTAHCEAFLVGSGEVRTTRYAGGSAPADDASVAAWLISAAGATDSWSLLATGAQPHIGGGIPAPVFTSSAPDAAAIVLDVANGDGVTVLIDTAAASRQPALTGVTPTCF</sequence>
<evidence type="ECO:0000313" key="3">
    <source>
        <dbReference type="Proteomes" id="UP001321506"/>
    </source>
</evidence>
<accession>A0AAW6TB76</accession>
<dbReference type="Proteomes" id="UP001321506">
    <property type="component" value="Unassembled WGS sequence"/>
</dbReference>
<evidence type="ECO:0000256" key="1">
    <source>
        <dbReference type="SAM" id="Phobius"/>
    </source>
</evidence>
<dbReference type="AlphaFoldDB" id="A0AAW6TB76"/>
<dbReference type="RefSeq" id="WP_281488338.1">
    <property type="nucleotide sequence ID" value="NZ_JASATX010000002.1"/>
</dbReference>
<keyword evidence="1" id="KW-0812">Transmembrane</keyword>
<name>A0AAW6TB76_9MICO</name>
<dbReference type="Pfam" id="PF07963">
    <property type="entry name" value="N_methyl"/>
    <property type="match status" value="1"/>
</dbReference>
<evidence type="ECO:0000313" key="2">
    <source>
        <dbReference type="EMBL" id="MDI2098550.1"/>
    </source>
</evidence>
<protein>
    <submittedName>
        <fullName evidence="2">Prepilin-type N-terminal cleavage/methylation domain-containing protein</fullName>
    </submittedName>
</protein>
<comment type="caution">
    <text evidence="2">The sequence shown here is derived from an EMBL/GenBank/DDBJ whole genome shotgun (WGS) entry which is preliminary data.</text>
</comment>
<feature type="transmembrane region" description="Helical" evidence="1">
    <location>
        <begin position="31"/>
        <end position="50"/>
    </location>
</feature>
<keyword evidence="1" id="KW-0472">Membrane</keyword>